<dbReference type="InterPro" id="IPR016292">
    <property type="entry name" value="Epoxide_hydrolase"/>
</dbReference>
<evidence type="ECO:0000256" key="2">
    <source>
        <dbReference type="ARBA" id="ARBA00022797"/>
    </source>
</evidence>
<gene>
    <name evidence="5" type="ORF">ACFQKB_23000</name>
</gene>
<evidence type="ECO:0000256" key="3">
    <source>
        <dbReference type="ARBA" id="ARBA00022801"/>
    </source>
</evidence>
<dbReference type="GO" id="GO:0016787">
    <property type="term" value="F:hydrolase activity"/>
    <property type="evidence" value="ECO:0007669"/>
    <property type="project" value="UniProtKB-KW"/>
</dbReference>
<dbReference type="InterPro" id="IPR000639">
    <property type="entry name" value="Epox_hydrolase-like"/>
</dbReference>
<evidence type="ECO:0000313" key="5">
    <source>
        <dbReference type="EMBL" id="MFC6882642.1"/>
    </source>
</evidence>
<dbReference type="InterPro" id="IPR029058">
    <property type="entry name" value="AB_hydrolase_fold"/>
</dbReference>
<organism evidence="5 6">
    <name type="scientific">Actinomadura yumaensis</name>
    <dbReference type="NCBI Taxonomy" id="111807"/>
    <lineage>
        <taxon>Bacteria</taxon>
        <taxon>Bacillati</taxon>
        <taxon>Actinomycetota</taxon>
        <taxon>Actinomycetes</taxon>
        <taxon>Streptosporangiales</taxon>
        <taxon>Thermomonosporaceae</taxon>
        <taxon>Actinomadura</taxon>
    </lineage>
</organism>
<evidence type="ECO:0000256" key="1">
    <source>
        <dbReference type="ARBA" id="ARBA00010088"/>
    </source>
</evidence>
<dbReference type="PIRSF" id="PIRSF001112">
    <property type="entry name" value="Epoxide_hydrolase"/>
    <property type="match status" value="1"/>
</dbReference>
<dbReference type="SUPFAM" id="SSF53474">
    <property type="entry name" value="alpha/beta-Hydrolases"/>
    <property type="match status" value="1"/>
</dbReference>
<dbReference type="PANTHER" id="PTHR21661">
    <property type="entry name" value="EPOXIDE HYDROLASE 1-RELATED"/>
    <property type="match status" value="1"/>
</dbReference>
<dbReference type="Proteomes" id="UP001596380">
    <property type="component" value="Unassembled WGS sequence"/>
</dbReference>
<accession>A0ABW2CMA3</accession>
<dbReference type="PANTHER" id="PTHR21661:SF35">
    <property type="entry name" value="EPOXIDE HYDROLASE"/>
    <property type="match status" value="1"/>
</dbReference>
<dbReference type="InterPro" id="IPR010497">
    <property type="entry name" value="Epoxide_hydro_N"/>
</dbReference>
<comment type="similarity">
    <text evidence="1">Belongs to the peptidase S33 family.</text>
</comment>
<dbReference type="EC" id="3.-.-.-" evidence="5"/>
<dbReference type="Gene3D" id="3.40.50.1820">
    <property type="entry name" value="alpha/beta hydrolase"/>
    <property type="match status" value="1"/>
</dbReference>
<name>A0ABW2CMA3_9ACTN</name>
<dbReference type="RefSeq" id="WP_160822362.1">
    <property type="nucleotide sequence ID" value="NZ_JBHSXE010000001.1"/>
</dbReference>
<keyword evidence="2" id="KW-0058">Aromatic hydrocarbons catabolism</keyword>
<reference evidence="6" key="1">
    <citation type="journal article" date="2019" name="Int. J. Syst. Evol. Microbiol.">
        <title>The Global Catalogue of Microorganisms (GCM) 10K type strain sequencing project: providing services to taxonomists for standard genome sequencing and annotation.</title>
        <authorList>
            <consortium name="The Broad Institute Genomics Platform"/>
            <consortium name="The Broad Institute Genome Sequencing Center for Infectious Disease"/>
            <person name="Wu L."/>
            <person name="Ma J."/>
        </authorList>
    </citation>
    <scope>NUCLEOTIDE SEQUENCE [LARGE SCALE GENOMIC DNA]</scope>
    <source>
        <strain evidence="6">JCM 3369</strain>
    </source>
</reference>
<comment type="caution">
    <text evidence="5">The sequence shown here is derived from an EMBL/GenBank/DDBJ whole genome shotgun (WGS) entry which is preliminary data.</text>
</comment>
<evidence type="ECO:0000259" key="4">
    <source>
        <dbReference type="Pfam" id="PF06441"/>
    </source>
</evidence>
<sequence length="381" mass="41786">MTETTTTAVRPFTVRISEQDLRDLRERLERTRWPDEPRGAGWSYGVRRDYARELADRWRANYDWRGHEAELNRFPQFTTSIDGQDVHFLHVRSPEPGALPLVLTHGWPGPYTELLPLVGPLADPRAHGADPADAFHVVVPSIPGFGFSGPTRETGWDVARIARAWAELMARLGYERYGAQGGDFGSLISPELGRVAPDRVAGVHVNALVTAPPDDDPAALEGLADKDLARLARLRRWHQELSGYAAIQSTRPQTLAFALADSPAGLLAWYADWWAGHGDKVGALDPDALLTNLSVAWFTGTAASAARLYRESAALWGSPPQRSAVPVGVAVFAGDSSIRRFAECAHAVVRWTEFDAGGHFAAMEAPDLLAGDVRAFFRPLR</sequence>
<dbReference type="PRINTS" id="PR00412">
    <property type="entry name" value="EPOXHYDRLASE"/>
</dbReference>
<keyword evidence="6" id="KW-1185">Reference proteome</keyword>
<protein>
    <submittedName>
        <fullName evidence="5">Epoxide hydrolase family protein</fullName>
        <ecNumber evidence="5">3.-.-.-</ecNumber>
    </submittedName>
</protein>
<feature type="domain" description="Epoxide hydrolase N-terminal" evidence="4">
    <location>
        <begin position="9"/>
        <end position="113"/>
    </location>
</feature>
<keyword evidence="3 5" id="KW-0378">Hydrolase</keyword>
<dbReference type="Pfam" id="PF06441">
    <property type="entry name" value="EHN"/>
    <property type="match status" value="1"/>
</dbReference>
<proteinExistence type="inferred from homology"/>
<dbReference type="EMBL" id="JBHSXS010000014">
    <property type="protein sequence ID" value="MFC6882642.1"/>
    <property type="molecule type" value="Genomic_DNA"/>
</dbReference>
<evidence type="ECO:0000313" key="6">
    <source>
        <dbReference type="Proteomes" id="UP001596380"/>
    </source>
</evidence>